<evidence type="ECO:0000313" key="1">
    <source>
        <dbReference type="EMBL" id="CEJ95101.1"/>
    </source>
</evidence>
<evidence type="ECO:0000313" key="2">
    <source>
        <dbReference type="Proteomes" id="UP000039046"/>
    </source>
</evidence>
<reference evidence="1 2" key="1">
    <citation type="journal article" date="2015" name="Genome Announc.">
        <title>Draft Genome Sequence and Gene Annotation of the Entomopathogenic Fungus Verticillium hemipterigenum.</title>
        <authorList>
            <person name="Horn F."/>
            <person name="Habel A."/>
            <person name="Scharf D.H."/>
            <person name="Dworschak J."/>
            <person name="Brakhage A.A."/>
            <person name="Guthke R."/>
            <person name="Hertweck C."/>
            <person name="Linde J."/>
        </authorList>
    </citation>
    <scope>NUCLEOTIDE SEQUENCE [LARGE SCALE GENOMIC DNA]</scope>
</reference>
<protein>
    <recommendedName>
        <fullName evidence="3">F-box domain-containing protein</fullName>
    </recommendedName>
</protein>
<keyword evidence="2" id="KW-1185">Reference proteome</keyword>
<dbReference type="STRING" id="1531966.A0A0A1TDI7"/>
<evidence type="ECO:0008006" key="3">
    <source>
        <dbReference type="Google" id="ProtNLM"/>
    </source>
</evidence>
<dbReference type="OrthoDB" id="5280464at2759"/>
<gene>
    <name evidence="1" type="ORF">VHEMI10603</name>
</gene>
<name>A0A0A1TDI7_9HYPO</name>
<dbReference type="Proteomes" id="UP000039046">
    <property type="component" value="Unassembled WGS sequence"/>
</dbReference>
<dbReference type="AlphaFoldDB" id="A0A0A1TDI7"/>
<accession>A0A0A1TDI7</accession>
<sequence>MAQFLSALAPLELLIEILELSETPADVLNSALTCRRMRDAWSTGQAGLRVTWTLLQRDILAAELALITVRASKLTAGELANRQLSHTKVPLSELGSDSRGPNGSELKAVRRLHTLVVSFETRFYRNSYFYHGSDSQTNNPPEAAEFKDQWTCSLHRGLYRSFIVSVNLLSVYFEPYLATAASTEPEIQQLGDVDAPSEAQWAFLRRFAPYNHKLDADADHAAFGRLADTELRAHMKQIFDLTMGRAKSCDGRRRLHLECEDEDELALETGPCPVQLSGYSHADAHSVALEVMQMLWASGNKKTRLLFDHEDPDTELSVGSNGSFTPGLCKEENIPCNDDAVSIGLAATYWPRL</sequence>
<dbReference type="HOGENOM" id="CLU_785703_0_0_1"/>
<proteinExistence type="predicted"/>
<organism evidence="1 2">
    <name type="scientific">[Torrubiella] hemipterigena</name>
    <dbReference type="NCBI Taxonomy" id="1531966"/>
    <lineage>
        <taxon>Eukaryota</taxon>
        <taxon>Fungi</taxon>
        <taxon>Dikarya</taxon>
        <taxon>Ascomycota</taxon>
        <taxon>Pezizomycotina</taxon>
        <taxon>Sordariomycetes</taxon>
        <taxon>Hypocreomycetidae</taxon>
        <taxon>Hypocreales</taxon>
        <taxon>Clavicipitaceae</taxon>
        <taxon>Clavicipitaceae incertae sedis</taxon>
        <taxon>'Torrubiella' clade</taxon>
    </lineage>
</organism>
<dbReference type="EMBL" id="CDHN01000008">
    <property type="protein sequence ID" value="CEJ95101.1"/>
    <property type="molecule type" value="Genomic_DNA"/>
</dbReference>